<dbReference type="InterPro" id="IPR012337">
    <property type="entry name" value="RNaseH-like_sf"/>
</dbReference>
<dbReference type="InterPro" id="IPR043502">
    <property type="entry name" value="DNA/RNA_pol_sf"/>
</dbReference>
<dbReference type="GO" id="GO:0015074">
    <property type="term" value="P:DNA integration"/>
    <property type="evidence" value="ECO:0007669"/>
    <property type="project" value="UniProtKB-KW"/>
</dbReference>
<dbReference type="PROSITE" id="PS50878">
    <property type="entry name" value="RT_POL"/>
    <property type="match status" value="1"/>
</dbReference>
<keyword evidence="7" id="KW-0064">Aspartyl protease</keyword>
<keyword evidence="13" id="KW-0239">DNA-directed DNA polymerase</keyword>
<evidence type="ECO:0000313" key="20">
    <source>
        <dbReference type="EMBL" id="AAV59390.1"/>
    </source>
</evidence>
<evidence type="ECO:0000256" key="14">
    <source>
        <dbReference type="ARBA" id="ARBA00023125"/>
    </source>
</evidence>
<dbReference type="Pfam" id="PF00078">
    <property type="entry name" value="RVT_1"/>
    <property type="match status" value="1"/>
</dbReference>
<proteinExistence type="predicted"/>
<dbReference type="GO" id="GO:0006508">
    <property type="term" value="P:proteolysis"/>
    <property type="evidence" value="ECO:0007669"/>
    <property type="project" value="UniProtKB-KW"/>
</dbReference>
<reference evidence="21" key="3">
    <citation type="submission" date="2005-01" db="EMBL/GenBank/DDBJ databases">
        <title>Oryza sativa BAC OSJNBb0086G17 genomic sequence.</title>
        <authorList>
            <person name="Chow T.-Y."/>
            <person name="Hsing Y.-I.C."/>
            <person name="Chen C.-S."/>
            <person name="Chen H.-H."/>
            <person name="Liu S.-M."/>
            <person name="Chao Y.-T."/>
            <person name="Lee P.-F."/>
            <person name="Chang S.-J."/>
            <person name="Chen H.-C."/>
            <person name="Chen S.-K."/>
            <person name="Chen T.-R."/>
            <person name="Chen Y.-L."/>
            <person name="Cheng C.-H."/>
            <person name="Chung C.-I."/>
            <person name="Han S.-Y."/>
            <person name="Hsiao S.-H."/>
            <person name="Hsiung J.-N."/>
            <person name="Hsu C.-H."/>
            <person name="Hsu C.-T."/>
            <person name="Kau P.-I."/>
            <person name="Lee H.-F."/>
            <person name="Lee M.-C."/>
            <person name="Leu H.-L."/>
            <person name="Li Y.-F."/>
            <person name="Lin S.-J."/>
            <person name="Lin Y.-C."/>
            <person name="Lu P.-C."/>
            <person name="Wei F.-J."/>
            <person name="Wu C.-C."/>
            <person name="Wu S.-W."/>
            <person name="Yang K.-C."/>
            <person name="Yu C.-Y."/>
            <person name="Yu S.-W."/>
            <person name="Wu H.-P."/>
            <person name="Shaw J.-F."/>
        </authorList>
    </citation>
    <scope>NUCLEOTIDE SEQUENCE</scope>
</reference>
<keyword evidence="6" id="KW-0479">Metal-binding</keyword>
<dbReference type="InterPro" id="IPR000477">
    <property type="entry name" value="RT_dom"/>
</dbReference>
<dbReference type="Pfam" id="PF08284">
    <property type="entry name" value="RVP_2"/>
    <property type="match status" value="1"/>
</dbReference>
<evidence type="ECO:0000256" key="17">
    <source>
        <dbReference type="SAM" id="MobiDB-lite"/>
    </source>
</evidence>
<reference evidence="22" key="2">
    <citation type="journal article" date="2005" name="Nature">
        <title>The map-based sequence of the rice genome.</title>
        <authorList>
            <consortium name="International rice genome sequencing project (IRGSP)"/>
            <person name="Matsumoto T."/>
            <person name="Wu J."/>
            <person name="Kanamori H."/>
            <person name="Katayose Y."/>
            <person name="Fujisawa M."/>
            <person name="Namiki N."/>
            <person name="Mizuno H."/>
            <person name="Yamamoto K."/>
            <person name="Antonio B.A."/>
            <person name="Baba T."/>
            <person name="Sakata K."/>
            <person name="Nagamura Y."/>
            <person name="Aoki H."/>
            <person name="Arikawa K."/>
            <person name="Arita K."/>
            <person name="Bito T."/>
            <person name="Chiden Y."/>
            <person name="Fujitsuka N."/>
            <person name="Fukunaka R."/>
            <person name="Hamada M."/>
            <person name="Harada C."/>
            <person name="Hayashi A."/>
            <person name="Hijishita S."/>
            <person name="Honda M."/>
            <person name="Hosokawa S."/>
            <person name="Ichikawa Y."/>
            <person name="Idonuma A."/>
            <person name="Iijima M."/>
            <person name="Ikeda M."/>
            <person name="Ikeno M."/>
            <person name="Ito K."/>
            <person name="Ito S."/>
            <person name="Ito T."/>
            <person name="Ito Y."/>
            <person name="Ito Y."/>
            <person name="Iwabuchi A."/>
            <person name="Kamiya K."/>
            <person name="Karasawa W."/>
            <person name="Kurita K."/>
            <person name="Katagiri S."/>
            <person name="Kikuta A."/>
            <person name="Kobayashi H."/>
            <person name="Kobayashi N."/>
            <person name="Machita K."/>
            <person name="Maehara T."/>
            <person name="Masukawa M."/>
            <person name="Mizubayashi T."/>
            <person name="Mukai Y."/>
            <person name="Nagasaki H."/>
            <person name="Nagata Y."/>
            <person name="Naito S."/>
            <person name="Nakashima M."/>
            <person name="Nakama Y."/>
            <person name="Nakamichi Y."/>
            <person name="Nakamura M."/>
            <person name="Meguro A."/>
            <person name="Negishi M."/>
            <person name="Ohta I."/>
            <person name="Ohta T."/>
            <person name="Okamoto M."/>
            <person name="Ono N."/>
            <person name="Saji S."/>
            <person name="Sakaguchi M."/>
            <person name="Sakai K."/>
            <person name="Shibata M."/>
            <person name="Shimokawa T."/>
            <person name="Song J."/>
            <person name="Takazaki Y."/>
            <person name="Terasawa K."/>
            <person name="Tsugane M."/>
            <person name="Tsuji K."/>
            <person name="Ueda S."/>
            <person name="Waki K."/>
            <person name="Yamagata H."/>
            <person name="Yamamoto M."/>
            <person name="Yamamoto S."/>
            <person name="Yamane H."/>
            <person name="Yoshiki S."/>
            <person name="Yoshihara R."/>
            <person name="Yukawa K."/>
            <person name="Zhong H."/>
            <person name="Yano M."/>
            <person name="Yuan Q."/>
            <person name="Ouyang S."/>
            <person name="Liu J."/>
            <person name="Jones K.M."/>
            <person name="Gansberger K."/>
            <person name="Moffat K."/>
            <person name="Hill J."/>
            <person name="Bera J."/>
            <person name="Fadrosh D."/>
            <person name="Jin S."/>
            <person name="Johri S."/>
            <person name="Kim M."/>
            <person name="Overton L."/>
            <person name="Reardon M."/>
            <person name="Tsitrin T."/>
            <person name="Vuong H."/>
            <person name="Weaver B."/>
            <person name="Ciecko A."/>
            <person name="Tallon L."/>
            <person name="Jackson J."/>
            <person name="Pai G."/>
            <person name="Aken S.V."/>
            <person name="Utterback T."/>
            <person name="Reidmuller S."/>
            <person name="Feldblyum T."/>
            <person name="Hsiao J."/>
            <person name="Zismann V."/>
            <person name="Iobst S."/>
            <person name="de Vazeille A.R."/>
            <person name="Buell C.R."/>
            <person name="Ying K."/>
            <person name="Li Y."/>
            <person name="Lu T."/>
            <person name="Huang Y."/>
            <person name="Zhao Q."/>
            <person name="Feng Q."/>
            <person name="Zhang L."/>
            <person name="Zhu J."/>
            <person name="Weng Q."/>
            <person name="Mu J."/>
            <person name="Lu Y."/>
            <person name="Fan D."/>
            <person name="Liu Y."/>
            <person name="Guan J."/>
            <person name="Zhang Y."/>
            <person name="Yu S."/>
            <person name="Liu X."/>
            <person name="Zhang Y."/>
            <person name="Hong G."/>
            <person name="Han B."/>
            <person name="Choisne N."/>
            <person name="Demange N."/>
            <person name="Orjeda G."/>
            <person name="Samain S."/>
            <person name="Cattolico L."/>
            <person name="Pelletier E."/>
            <person name="Couloux A."/>
            <person name="Segurens B."/>
            <person name="Wincker P."/>
            <person name="D'Hont A."/>
            <person name="Scarpelli C."/>
            <person name="Weissenbach J."/>
            <person name="Salanoubat M."/>
            <person name="Quetier F."/>
            <person name="Yu Y."/>
            <person name="Kim H.R."/>
            <person name="Rambo T."/>
            <person name="Currie J."/>
            <person name="Collura K."/>
            <person name="Luo M."/>
            <person name="Yang T."/>
            <person name="Ammiraju J.S.S."/>
            <person name="Engler F."/>
            <person name="Soderlund C."/>
            <person name="Wing R.A."/>
            <person name="Palmer L.E."/>
            <person name="de la Bastide M."/>
            <person name="Spiegel L."/>
            <person name="Nascimento L."/>
            <person name="Zutavern T."/>
            <person name="O'Shaughnessy A."/>
            <person name="Dike S."/>
            <person name="Dedhia N."/>
            <person name="Preston R."/>
            <person name="Balija V."/>
            <person name="McCombie W.R."/>
            <person name="Chow T."/>
            <person name="Chen H."/>
            <person name="Chung M."/>
            <person name="Chen C."/>
            <person name="Shaw J."/>
            <person name="Wu H."/>
            <person name="Hsiao K."/>
            <person name="Chao Y."/>
            <person name="Chu M."/>
            <person name="Cheng C."/>
            <person name="Hour A."/>
            <person name="Lee P."/>
            <person name="Lin S."/>
            <person name="Lin Y."/>
            <person name="Liou J."/>
            <person name="Liu S."/>
            <person name="Hsing Y."/>
            <person name="Raghuvanshi S."/>
            <person name="Mohanty A."/>
            <person name="Bharti A.K."/>
            <person name="Gaur A."/>
            <person name="Gupta V."/>
            <person name="Kumar D."/>
            <person name="Ravi V."/>
            <person name="Vij S."/>
            <person name="Kapur A."/>
            <person name="Khurana P."/>
            <person name="Khurana P."/>
            <person name="Khurana J.P."/>
            <person name="Tyagi A.K."/>
            <person name="Gaikwad K."/>
            <person name="Singh A."/>
            <person name="Dalal V."/>
            <person name="Srivastava S."/>
            <person name="Dixit A."/>
            <person name="Pal A.K."/>
            <person name="Ghazi I.A."/>
            <person name="Yadav M."/>
            <person name="Pandit A."/>
            <person name="Bhargava A."/>
            <person name="Sureshbabu K."/>
            <person name="Batra K."/>
            <person name="Sharma T.R."/>
            <person name="Mohapatra T."/>
            <person name="Singh N.K."/>
            <person name="Messing J."/>
            <person name="Nelson A.B."/>
            <person name="Fuks G."/>
            <person name="Kavchok S."/>
            <person name="Keizer G."/>
            <person name="Linton E."/>
            <person name="Llaca V."/>
            <person name="Song R."/>
            <person name="Tanyolac B."/>
            <person name="Young S."/>
            <person name="Ho-Il K."/>
            <person name="Hahn J.H."/>
            <person name="Sangsakoo G."/>
            <person name="Vanavichit A."/>
            <person name="de Mattos Luiz.A.T."/>
            <person name="Zimmer P.D."/>
            <person name="Malone G."/>
            <person name="Dellagostin O."/>
            <person name="de Oliveira A.C."/>
            <person name="Bevan M."/>
            <person name="Bancroft I."/>
            <person name="Minx P."/>
            <person name="Cordum H."/>
            <person name="Wilson R."/>
            <person name="Cheng Z."/>
            <person name="Jin W."/>
            <person name="Jiang J."/>
            <person name="Leong S.A."/>
            <person name="Iwama H."/>
            <person name="Gojobori T."/>
            <person name="Itoh T."/>
            <person name="Niimura Y."/>
            <person name="Fujii Y."/>
            <person name="Habara T."/>
            <person name="Sakai H."/>
            <person name="Sato Y."/>
            <person name="Wilson G."/>
            <person name="Kumar K."/>
            <person name="McCouch S."/>
            <person name="Juretic N."/>
            <person name="Hoen D."/>
            <person name="Wright S."/>
            <person name="Bruskiewich R."/>
            <person name="Bureau T."/>
            <person name="Miyao A."/>
            <person name="Hirochika H."/>
            <person name="Nishikawa T."/>
            <person name="Kadowaki K."/>
            <person name="Sugiura M."/>
            <person name="Burr B."/>
            <person name="Sasaki T."/>
        </authorList>
    </citation>
    <scope>NUCLEOTIDE SEQUENCE [LARGE SCALE GENOMIC DNA]</scope>
    <source>
        <strain evidence="22">cv. Nipponbare</strain>
    </source>
</reference>
<dbReference type="Proteomes" id="UP000000763">
    <property type="component" value="Chromosome 5"/>
</dbReference>
<dbReference type="Gene3D" id="3.10.10.10">
    <property type="entry name" value="HIV Type 1 Reverse Transcriptase, subunit A, domain 1"/>
    <property type="match status" value="1"/>
</dbReference>
<dbReference type="InterPro" id="IPR041373">
    <property type="entry name" value="RT_RNaseH"/>
</dbReference>
<evidence type="ECO:0000256" key="6">
    <source>
        <dbReference type="ARBA" id="ARBA00022723"/>
    </source>
</evidence>
<keyword evidence="2" id="KW-0645">Protease</keyword>
<dbReference type="SUPFAM" id="SSF53098">
    <property type="entry name" value="Ribonuclease H-like"/>
    <property type="match status" value="1"/>
</dbReference>
<dbReference type="InterPro" id="IPR043128">
    <property type="entry name" value="Rev_trsase/Diguanyl_cyclase"/>
</dbReference>
<evidence type="ECO:0000313" key="22">
    <source>
        <dbReference type="Proteomes" id="UP000000763"/>
    </source>
</evidence>
<evidence type="ECO:0000256" key="16">
    <source>
        <dbReference type="SAM" id="Coils"/>
    </source>
</evidence>
<sequence length="1253" mass="144164">MVKTRNGSRDSNNASGSEEHISGARASDASDNSSSPPPENPTIAQVLDNQTQMMSMMMQQMQQQYHQVLQQVQQQLHAIEKKLNLLQCNDQEKIAFATYQLQGPASVWWDNYVVTRPAGTEVTWVEFCQSFNKAQVPEGIVAQKKREFRSLQQGTRTVIEYLHEFNRLARYAPEDVRTDDERQEKFMSDYEDFEKPVDKAIRQEEHCNKINRKRKAAQFRTPQGKSQKPRFTMGRHGGPSTMIIRQHRPYHPGSFNKNHHSSSHNNKEAQSAPEVILGTFPVNSTPAVILFDSGATHSFISKRFAGAHGFSLVKLKIPMRVHTPRGGMTTTHYCPSVTVEIQGLIFPANLILLESKDLDVILGMDWLTRHKGVIDCASRTIKLTNAKGEVVTFQSPVPQKPGISLNQAAGEEQEVAVEKTTKKLEDIPIVREYPEVFPDDLTTMPPKRDIEFRIDLVPGTTPIHKRPYRMGANELVEVKKQVDEQLQKRYIRPSTSPWGAPVIFVEKKDKTKRMCVDYRALNEVIVKNKYPLPRIDDLFDQLKGATVFSKIDLRSGYHQLRIREEDIPKTAFITRYGLFECTVMSFGLTNASAFFMNLMNKVFMEFLDKFVVVFIDDILIYSKFEEEHEQHLRLVLEKLKEHQLYAKFSKCDFWLKEVQFLGHIVNAQGVAEDPANVESITKWTPPSLEFLRTCGLLPPLRPHEGNYPTHDLELAAVVHALKIWRHYLIGNRCEVEELCCEVQRDLEHLNLRIVEHGFVAALEAQPTLVEQVRIAQASDPEIAELKKNMRVGKARGFVEDEQGTIWMGERLCVPKNKELKDLILTEAHQTQYSIHPGSTKMYQDLKEKFWWVSKRREIAEFVALCDVCQRVKAEHQRPAGLLQPLQIPEWKWEEIGMDFITGLPRTSSGHDSIWVVVDRLTKVAHFIPVHTTYSGKKLAELYLARIMSLHGVPMKIVSDRGSQFTSKFWQKLQDELGTHLNFSTAYHPQTDGQTERVNKILEDMLRACALDFGGAWDKSLPYAKFSYNNSYQASLQMAPFEALYGQRCRTPLFWDQTGECQLFGTEVLNEAEEKVRAVRERLRIAQSRQKSYADNRRRELVFQAGDYVYLRVTPLRGVHRFQTKGKLAPRFVGPYRILERRGEVAYQLELPSNMLGIHNVFHVSQLKKCLRVPEEQASPDQIEIQEDLTYVEKPTRILETSERRTRNKVIRFCKVQWSHLSKEEATWEREDELKAAHPHLFASSSQSRGRDSV</sequence>
<reference evidence="22" key="4">
    <citation type="journal article" date="2008" name="Nucleic Acids Res.">
        <title>The rice annotation project database (RAP-DB): 2008 update.</title>
        <authorList>
            <consortium name="The rice annotation project (RAP)"/>
        </authorList>
    </citation>
    <scope>GENOME REANNOTATION</scope>
    <source>
        <strain evidence="22">cv. Nipponbare</strain>
    </source>
</reference>
<evidence type="ECO:0000256" key="13">
    <source>
        <dbReference type="ARBA" id="ARBA00022932"/>
    </source>
</evidence>
<dbReference type="Gene3D" id="3.30.420.10">
    <property type="entry name" value="Ribonuclease H-like superfamily/Ribonuclease H"/>
    <property type="match status" value="1"/>
</dbReference>
<keyword evidence="12" id="KW-0695">RNA-directed DNA polymerase</keyword>
<keyword evidence="8" id="KW-0255">Endonuclease</keyword>
<dbReference type="PROSITE" id="PS50994">
    <property type="entry name" value="INTEGRASE"/>
    <property type="match status" value="1"/>
</dbReference>
<organism evidence="20 22">
    <name type="scientific">Oryza sativa subsp. japonica</name>
    <name type="common">Rice</name>
    <dbReference type="NCBI Taxonomy" id="39947"/>
    <lineage>
        <taxon>Eukaryota</taxon>
        <taxon>Viridiplantae</taxon>
        <taxon>Streptophyta</taxon>
        <taxon>Embryophyta</taxon>
        <taxon>Tracheophyta</taxon>
        <taxon>Spermatophyta</taxon>
        <taxon>Magnoliopsida</taxon>
        <taxon>Liliopsida</taxon>
        <taxon>Poales</taxon>
        <taxon>Poaceae</taxon>
        <taxon>BOP clade</taxon>
        <taxon>Oryzoideae</taxon>
        <taxon>Oryzeae</taxon>
        <taxon>Oryzinae</taxon>
        <taxon>Oryza</taxon>
        <taxon>Oryza sativa</taxon>
    </lineage>
</organism>
<keyword evidence="3" id="KW-0808">Transferase</keyword>
<feature type="domain" description="Reverse transcriptase" evidence="18">
    <location>
        <begin position="486"/>
        <end position="665"/>
    </location>
</feature>
<dbReference type="SUPFAM" id="SSF54160">
    <property type="entry name" value="Chromo domain-like"/>
    <property type="match status" value="1"/>
</dbReference>
<keyword evidence="16" id="KW-0175">Coiled coil</keyword>
<dbReference type="Pfam" id="PF17917">
    <property type="entry name" value="RT_RNaseH"/>
    <property type="match status" value="1"/>
</dbReference>
<dbReference type="InterPro" id="IPR050951">
    <property type="entry name" value="Retrovirus_Pol_polyprotein"/>
</dbReference>
<dbReference type="PANTHER" id="PTHR37984">
    <property type="entry name" value="PROTEIN CBG26694"/>
    <property type="match status" value="1"/>
</dbReference>
<feature type="domain" description="Integrase catalytic" evidence="19">
    <location>
        <begin position="884"/>
        <end position="1047"/>
    </location>
</feature>
<dbReference type="InterPro" id="IPR036397">
    <property type="entry name" value="RNaseH_sf"/>
</dbReference>
<accession>Q5TKF0</accession>
<dbReference type="InterPro" id="IPR056924">
    <property type="entry name" value="SH3_Tf2-1"/>
</dbReference>
<keyword evidence="14" id="KW-0238">DNA-binding</keyword>
<evidence type="ECO:0000256" key="7">
    <source>
        <dbReference type="ARBA" id="ARBA00022750"/>
    </source>
</evidence>
<reference evidence="20" key="1">
    <citation type="submission" date="2004-11" db="EMBL/GenBank/DDBJ databases">
        <title>Oryza sativa BAC OSJNBa0030I14 genomic sequence.</title>
        <authorList>
            <person name="Chow T.-Y."/>
            <person name="Hsing Y.-I.C."/>
            <person name="Chen C.-S."/>
            <person name="Chen H.-H."/>
            <person name="Liu S.-M."/>
            <person name="Chao Y.-T."/>
            <person name="Chang S.-J."/>
            <person name="Chen H.-C."/>
            <person name="Chen S.-K."/>
            <person name="Chen T.-R."/>
            <person name="Chen Y.-L."/>
            <person name="Cheng C.-H."/>
            <person name="Chung C.-I."/>
            <person name="Han S.-Y."/>
            <person name="Hsiao S.-H."/>
            <person name="Hsiung J.-N."/>
            <person name="Hsu C.-H."/>
            <person name="Huang J.-J."/>
            <person name="Kau P.-I."/>
            <person name="Lee M.-C."/>
            <person name="Leu H.-L."/>
            <person name="Li Y.-F."/>
            <person name="Lin S.-J."/>
            <person name="Lin Y.-C."/>
            <person name="Wu S.-W."/>
            <person name="Yu C.-Y."/>
            <person name="Yu S.-W."/>
            <person name="Wu H.-P."/>
            <person name="Shaw J.-F."/>
        </authorList>
    </citation>
    <scope>NUCLEOTIDE SEQUENCE</scope>
</reference>
<feature type="coiled-coil region" evidence="16">
    <location>
        <begin position="62"/>
        <end position="89"/>
    </location>
</feature>
<evidence type="ECO:0000256" key="5">
    <source>
        <dbReference type="ARBA" id="ARBA00022722"/>
    </source>
</evidence>
<evidence type="ECO:0000256" key="1">
    <source>
        <dbReference type="ARBA" id="ARBA00012493"/>
    </source>
</evidence>
<keyword evidence="15" id="KW-0233">DNA recombination</keyword>
<evidence type="ECO:0000256" key="8">
    <source>
        <dbReference type="ARBA" id="ARBA00022759"/>
    </source>
</evidence>
<dbReference type="Pfam" id="PF17921">
    <property type="entry name" value="Integrase_H2C2"/>
    <property type="match status" value="1"/>
</dbReference>
<evidence type="ECO:0000256" key="2">
    <source>
        <dbReference type="ARBA" id="ARBA00022670"/>
    </source>
</evidence>
<gene>
    <name evidence="20" type="ORF">OSJNBa0030I14.16</name>
    <name evidence="21" type="ORF">OSJNBb0086G17.8</name>
</gene>
<dbReference type="Gene3D" id="3.30.70.270">
    <property type="match status" value="1"/>
</dbReference>
<dbReference type="CDD" id="cd01647">
    <property type="entry name" value="RT_LTR"/>
    <property type="match status" value="1"/>
</dbReference>
<dbReference type="Gene3D" id="1.10.340.70">
    <property type="match status" value="1"/>
</dbReference>
<dbReference type="GO" id="GO:0046872">
    <property type="term" value="F:metal ion binding"/>
    <property type="evidence" value="ECO:0007669"/>
    <property type="project" value="UniProtKB-KW"/>
</dbReference>
<dbReference type="InterPro" id="IPR001584">
    <property type="entry name" value="Integrase_cat-core"/>
</dbReference>
<dbReference type="GO" id="GO:0004190">
    <property type="term" value="F:aspartic-type endopeptidase activity"/>
    <property type="evidence" value="ECO:0007669"/>
    <property type="project" value="UniProtKB-KW"/>
</dbReference>
<dbReference type="SUPFAM" id="SSF50630">
    <property type="entry name" value="Acid proteases"/>
    <property type="match status" value="1"/>
</dbReference>
<dbReference type="GO" id="GO:0006310">
    <property type="term" value="P:DNA recombination"/>
    <property type="evidence" value="ECO:0007669"/>
    <property type="project" value="UniProtKB-KW"/>
</dbReference>
<dbReference type="GO" id="GO:0003677">
    <property type="term" value="F:DNA binding"/>
    <property type="evidence" value="ECO:0007669"/>
    <property type="project" value="UniProtKB-KW"/>
</dbReference>
<dbReference type="EMBL" id="AC144455">
    <property type="protein sequence ID" value="AAW57797.1"/>
    <property type="molecule type" value="Genomic_DNA"/>
</dbReference>
<keyword evidence="9" id="KW-0378">Hydrolase</keyword>
<dbReference type="SUPFAM" id="SSF56672">
    <property type="entry name" value="DNA/RNA polymerases"/>
    <property type="match status" value="1"/>
</dbReference>
<evidence type="ECO:0000313" key="21">
    <source>
        <dbReference type="EMBL" id="AAW57797.1"/>
    </source>
</evidence>
<keyword evidence="5" id="KW-0540">Nuclease</keyword>
<dbReference type="EMBL" id="AC136217">
    <property type="protein sequence ID" value="AAV59390.1"/>
    <property type="molecule type" value="Genomic_DNA"/>
</dbReference>
<evidence type="ECO:0000256" key="9">
    <source>
        <dbReference type="ARBA" id="ARBA00022801"/>
    </source>
</evidence>
<evidence type="ECO:0000256" key="10">
    <source>
        <dbReference type="ARBA" id="ARBA00022842"/>
    </source>
</evidence>
<dbReference type="PANTHER" id="PTHR37984:SF5">
    <property type="entry name" value="PROTEIN NYNRIN-LIKE"/>
    <property type="match status" value="1"/>
</dbReference>
<dbReference type="GO" id="GO:0003887">
    <property type="term" value="F:DNA-directed DNA polymerase activity"/>
    <property type="evidence" value="ECO:0007669"/>
    <property type="project" value="UniProtKB-KW"/>
</dbReference>
<keyword evidence="4" id="KW-0548">Nucleotidyltransferase</keyword>
<evidence type="ECO:0000256" key="15">
    <source>
        <dbReference type="ARBA" id="ARBA00023172"/>
    </source>
</evidence>
<dbReference type="Pfam" id="PF03732">
    <property type="entry name" value="Retrotrans_gag"/>
    <property type="match status" value="1"/>
</dbReference>
<evidence type="ECO:0000259" key="19">
    <source>
        <dbReference type="PROSITE" id="PS50994"/>
    </source>
</evidence>
<keyword evidence="10" id="KW-0460">Magnesium</keyword>
<keyword evidence="11" id="KW-0229">DNA integration</keyword>
<dbReference type="AlphaFoldDB" id="Q5TKF0"/>
<dbReference type="InterPro" id="IPR016197">
    <property type="entry name" value="Chromo-like_dom_sf"/>
</dbReference>
<dbReference type="InterPro" id="IPR021109">
    <property type="entry name" value="Peptidase_aspartic_dom_sf"/>
</dbReference>
<dbReference type="InterPro" id="IPR005162">
    <property type="entry name" value="Retrotrans_gag_dom"/>
</dbReference>
<feature type="region of interest" description="Disordered" evidence="17">
    <location>
        <begin position="1"/>
        <end position="42"/>
    </location>
</feature>
<dbReference type="InterPro" id="IPR041588">
    <property type="entry name" value="Integrase_H2C2"/>
</dbReference>
<dbReference type="Gene3D" id="2.40.70.10">
    <property type="entry name" value="Acid Proteases"/>
    <property type="match status" value="1"/>
</dbReference>
<feature type="region of interest" description="Disordered" evidence="17">
    <location>
        <begin position="214"/>
        <end position="236"/>
    </location>
</feature>
<evidence type="ECO:0000256" key="11">
    <source>
        <dbReference type="ARBA" id="ARBA00022908"/>
    </source>
</evidence>
<dbReference type="FunFam" id="3.30.420.10:FF:000032">
    <property type="entry name" value="Retrovirus-related Pol polyprotein from transposon 297-like Protein"/>
    <property type="match status" value="1"/>
</dbReference>
<dbReference type="EC" id="2.7.7.49" evidence="1"/>
<dbReference type="CDD" id="cd00303">
    <property type="entry name" value="retropepsin_like"/>
    <property type="match status" value="1"/>
</dbReference>
<evidence type="ECO:0000256" key="12">
    <source>
        <dbReference type="ARBA" id="ARBA00022918"/>
    </source>
</evidence>
<dbReference type="GO" id="GO:0003964">
    <property type="term" value="F:RNA-directed DNA polymerase activity"/>
    <property type="evidence" value="ECO:0007669"/>
    <property type="project" value="UniProtKB-KW"/>
</dbReference>
<evidence type="ECO:0000256" key="3">
    <source>
        <dbReference type="ARBA" id="ARBA00022679"/>
    </source>
</evidence>
<dbReference type="Pfam" id="PF24626">
    <property type="entry name" value="SH3_Tf2-1"/>
    <property type="match status" value="1"/>
</dbReference>
<protein>
    <recommendedName>
        <fullName evidence="1">RNA-directed DNA polymerase</fullName>
        <ecNumber evidence="1">2.7.7.49</ecNumber>
    </recommendedName>
</protein>
<evidence type="ECO:0000256" key="4">
    <source>
        <dbReference type="ARBA" id="ARBA00022695"/>
    </source>
</evidence>
<name>Q5TKF0_ORYSJ</name>
<evidence type="ECO:0000259" key="18">
    <source>
        <dbReference type="PROSITE" id="PS50878"/>
    </source>
</evidence>
<dbReference type="GO" id="GO:0004519">
    <property type="term" value="F:endonuclease activity"/>
    <property type="evidence" value="ECO:0007669"/>
    <property type="project" value="UniProtKB-KW"/>
</dbReference>